<protein>
    <submittedName>
        <fullName evidence="2">UDP-phosphate alpha N-acetylglucosaminyltransferase</fullName>
    </submittedName>
</protein>
<feature type="transmembrane region" description="Helical" evidence="1">
    <location>
        <begin position="375"/>
        <end position="394"/>
    </location>
</feature>
<feature type="transmembrane region" description="Helical" evidence="1">
    <location>
        <begin position="278"/>
        <end position="299"/>
    </location>
</feature>
<proteinExistence type="predicted"/>
<feature type="transmembrane region" description="Helical" evidence="1">
    <location>
        <begin position="60"/>
        <end position="81"/>
    </location>
</feature>
<sequence length="414" mass="44463">MKAGMKAGLTIGLPPAAAPAIRPPADWRAPYQGQAALVVLTGALVFNAALCFLNTAGLPVSGGTVMGAEVAIIAVTLGFALDERPGPWLVLAGLVTYGLLLVTLRGNTDVKGIRDFLIPVVFYSLGRRSLALRDADRAVLASGVIVVAMGLFEYGLFDIYQQYFNIVRYYVARGSMSASEISELTGSLFTSGIRPDSRTILPFLGPHRVSSVFLEPVSAGNFGAVLFAWALYRRTMRGRAWLFLCAALTIILADARFGAYVCVAIAGAMLVGYRLPRLLWFALPFTILLALAIYGFESIQVSWQNDISGRLLWAALLITSLPLEGVWGIMADKVFLSDSGYAYTLTQVGIAGALAAWGLFVLMPARNPDGWRLRCAMAIYLCLLLVISDSPYSIKTAALVWFMLGAADGAEPEA</sequence>
<feature type="transmembrane region" description="Helical" evidence="1">
    <location>
        <begin position="87"/>
        <end position="104"/>
    </location>
</feature>
<evidence type="ECO:0000313" key="2">
    <source>
        <dbReference type="EMBL" id="AWB24072.1"/>
    </source>
</evidence>
<feature type="transmembrane region" description="Helical" evidence="1">
    <location>
        <begin position="212"/>
        <end position="232"/>
    </location>
</feature>
<feature type="transmembrane region" description="Helical" evidence="1">
    <location>
        <begin position="342"/>
        <end position="363"/>
    </location>
</feature>
<dbReference type="Proteomes" id="UP000244755">
    <property type="component" value="Chromosome 1"/>
</dbReference>
<gene>
    <name evidence="2" type="ORF">DA075_26965</name>
</gene>
<organism evidence="2 3">
    <name type="scientific">Methylobacterium currus</name>
    <dbReference type="NCBI Taxonomy" id="2051553"/>
    <lineage>
        <taxon>Bacteria</taxon>
        <taxon>Pseudomonadati</taxon>
        <taxon>Pseudomonadota</taxon>
        <taxon>Alphaproteobacteria</taxon>
        <taxon>Hyphomicrobiales</taxon>
        <taxon>Methylobacteriaceae</taxon>
        <taxon>Methylobacterium</taxon>
    </lineage>
</organism>
<feature type="transmembrane region" description="Helical" evidence="1">
    <location>
        <begin position="241"/>
        <end position="272"/>
    </location>
</feature>
<keyword evidence="1" id="KW-0812">Transmembrane</keyword>
<dbReference type="GO" id="GO:0016757">
    <property type="term" value="F:glycosyltransferase activity"/>
    <property type="evidence" value="ECO:0007669"/>
    <property type="project" value="UniProtKB-KW"/>
</dbReference>
<evidence type="ECO:0000256" key="1">
    <source>
        <dbReference type="SAM" id="Phobius"/>
    </source>
</evidence>
<dbReference type="AlphaFoldDB" id="A0A2R4WR98"/>
<keyword evidence="2" id="KW-0328">Glycosyltransferase</keyword>
<dbReference type="EMBL" id="CP028843">
    <property type="protein sequence ID" value="AWB24072.1"/>
    <property type="molecule type" value="Genomic_DNA"/>
</dbReference>
<feature type="transmembrane region" description="Helical" evidence="1">
    <location>
        <begin position="138"/>
        <end position="157"/>
    </location>
</feature>
<reference evidence="2 3" key="1">
    <citation type="submission" date="2018-04" db="EMBL/GenBank/DDBJ databases">
        <title>Methylobacterium sp. PR1016A genome.</title>
        <authorList>
            <person name="Park W."/>
        </authorList>
    </citation>
    <scope>NUCLEOTIDE SEQUENCE [LARGE SCALE GENOMIC DNA]</scope>
    <source>
        <strain evidence="2 3">PR1016A</strain>
    </source>
</reference>
<keyword evidence="2" id="KW-0808">Transferase</keyword>
<dbReference type="KEGG" id="mee:DA075_26965"/>
<keyword evidence="3" id="KW-1185">Reference proteome</keyword>
<evidence type="ECO:0000313" key="3">
    <source>
        <dbReference type="Proteomes" id="UP000244755"/>
    </source>
</evidence>
<keyword evidence="1" id="KW-0472">Membrane</keyword>
<name>A0A2R4WR98_9HYPH</name>
<feature type="transmembrane region" description="Helical" evidence="1">
    <location>
        <begin position="35"/>
        <end position="53"/>
    </location>
</feature>
<keyword evidence="1" id="KW-1133">Transmembrane helix</keyword>
<feature type="transmembrane region" description="Helical" evidence="1">
    <location>
        <begin position="311"/>
        <end position="330"/>
    </location>
</feature>
<accession>A0A2R4WR98</accession>